<dbReference type="VEuPathDB" id="ToxoDB:EAH_00067950"/>
<evidence type="ECO:0000256" key="1">
    <source>
        <dbReference type="SAM" id="SignalP"/>
    </source>
</evidence>
<sequence length="108" mass="11418">MGGICVLSTTVDFAAGALCIACGDGGKVNGLSCVLNTALDVAAAGLCIEWGWGGIKARVFSGGFEEAMRWLSVVIKKESKWYVGRWLEGFEWPIFDGVDAFAYGKTGS</sequence>
<reference evidence="2" key="2">
    <citation type="submission" date="2013-10" db="EMBL/GenBank/DDBJ databases">
        <authorList>
            <person name="Aslett M."/>
        </authorList>
    </citation>
    <scope>NUCLEOTIDE SEQUENCE</scope>
    <source>
        <strain evidence="2">Houghton</strain>
    </source>
</reference>
<dbReference type="AlphaFoldDB" id="U6GRW8"/>
<gene>
    <name evidence="2" type="ORF">EAH_00067950</name>
</gene>
<evidence type="ECO:0000313" key="2">
    <source>
        <dbReference type="EMBL" id="CDI82925.1"/>
    </source>
</evidence>
<feature type="signal peptide" evidence="1">
    <location>
        <begin position="1"/>
        <end position="16"/>
    </location>
</feature>
<dbReference type="Proteomes" id="UP000018050">
    <property type="component" value="Unassembled WGS sequence"/>
</dbReference>
<keyword evidence="1" id="KW-0732">Signal</keyword>
<proteinExistence type="predicted"/>
<dbReference type="RefSeq" id="XP_013247846.1">
    <property type="nucleotide sequence ID" value="XM_013392392.1"/>
</dbReference>
<dbReference type="EMBL" id="HG672922">
    <property type="protein sequence ID" value="CDI82925.1"/>
    <property type="molecule type" value="Genomic_DNA"/>
</dbReference>
<keyword evidence="3" id="KW-1185">Reference proteome</keyword>
<reference evidence="2" key="1">
    <citation type="submission" date="2013-10" db="EMBL/GenBank/DDBJ databases">
        <title>Genomic analysis of the causative agents of coccidiosis in chickens.</title>
        <authorList>
            <person name="Reid A.J."/>
            <person name="Blake D."/>
            <person name="Billington K."/>
            <person name="Browne H."/>
            <person name="Dunn M."/>
            <person name="Hung S."/>
            <person name="Kawahara F."/>
            <person name="Miranda-Saavedra D."/>
            <person name="Mourier T."/>
            <person name="Nagra H."/>
            <person name="Otto T.D."/>
            <person name="Rawlings N."/>
            <person name="Sanchez A."/>
            <person name="Sanders M."/>
            <person name="Subramaniam C."/>
            <person name="Tay Y."/>
            <person name="Dear P."/>
            <person name="Doerig C."/>
            <person name="Gruber A."/>
            <person name="Parkinson J."/>
            <person name="Shirley M."/>
            <person name="Wan K.L."/>
            <person name="Berriman M."/>
            <person name="Tomley F."/>
            <person name="Pain A."/>
        </authorList>
    </citation>
    <scope>NUCLEOTIDE SEQUENCE</scope>
    <source>
        <strain evidence="2">Houghton</strain>
    </source>
</reference>
<dbReference type="GeneID" id="25274865"/>
<protein>
    <submittedName>
        <fullName evidence="2">Uncharacterized protein</fullName>
    </submittedName>
</protein>
<feature type="chain" id="PRO_5004670136" evidence="1">
    <location>
        <begin position="17"/>
        <end position="108"/>
    </location>
</feature>
<name>U6GRW8_EIMAC</name>
<evidence type="ECO:0000313" key="3">
    <source>
        <dbReference type="Proteomes" id="UP000018050"/>
    </source>
</evidence>
<organism evidence="2 3">
    <name type="scientific">Eimeria acervulina</name>
    <name type="common">Coccidian parasite</name>
    <dbReference type="NCBI Taxonomy" id="5801"/>
    <lineage>
        <taxon>Eukaryota</taxon>
        <taxon>Sar</taxon>
        <taxon>Alveolata</taxon>
        <taxon>Apicomplexa</taxon>
        <taxon>Conoidasida</taxon>
        <taxon>Coccidia</taxon>
        <taxon>Eucoccidiorida</taxon>
        <taxon>Eimeriorina</taxon>
        <taxon>Eimeriidae</taxon>
        <taxon>Eimeria</taxon>
    </lineage>
</organism>
<accession>U6GRW8</accession>